<evidence type="ECO:0000313" key="2">
    <source>
        <dbReference type="Proteomes" id="UP001283361"/>
    </source>
</evidence>
<evidence type="ECO:0000313" key="1">
    <source>
        <dbReference type="EMBL" id="KAK3760459.1"/>
    </source>
</evidence>
<reference evidence="1" key="1">
    <citation type="journal article" date="2023" name="G3 (Bethesda)">
        <title>A reference genome for the long-term kleptoplast-retaining sea slug Elysia crispata morphotype clarki.</title>
        <authorList>
            <person name="Eastman K.E."/>
            <person name="Pendleton A.L."/>
            <person name="Shaikh M.A."/>
            <person name="Suttiyut T."/>
            <person name="Ogas R."/>
            <person name="Tomko P."/>
            <person name="Gavelis G."/>
            <person name="Widhalm J.R."/>
            <person name="Wisecaver J.H."/>
        </authorList>
    </citation>
    <scope>NUCLEOTIDE SEQUENCE</scope>
    <source>
        <strain evidence="1">ECLA1</strain>
    </source>
</reference>
<gene>
    <name evidence="1" type="ORF">RRG08_065185</name>
</gene>
<accession>A0AAE0Z044</accession>
<name>A0AAE0Z044_9GAST</name>
<proteinExistence type="predicted"/>
<sequence>MYWILVSGQQPEKNVDYLAKAYASTDLNLFYTNWFTLEHLLQPNPAKRPTASQVITLLQSDQEYTSVAEVSKAGK</sequence>
<dbReference type="AlphaFoldDB" id="A0AAE0Z044"/>
<dbReference type="EMBL" id="JAWDGP010004984">
    <property type="protein sequence ID" value="KAK3760459.1"/>
    <property type="molecule type" value="Genomic_DNA"/>
</dbReference>
<organism evidence="1 2">
    <name type="scientific">Elysia crispata</name>
    <name type="common">lettuce slug</name>
    <dbReference type="NCBI Taxonomy" id="231223"/>
    <lineage>
        <taxon>Eukaryota</taxon>
        <taxon>Metazoa</taxon>
        <taxon>Spiralia</taxon>
        <taxon>Lophotrochozoa</taxon>
        <taxon>Mollusca</taxon>
        <taxon>Gastropoda</taxon>
        <taxon>Heterobranchia</taxon>
        <taxon>Euthyneura</taxon>
        <taxon>Panpulmonata</taxon>
        <taxon>Sacoglossa</taxon>
        <taxon>Placobranchoidea</taxon>
        <taxon>Plakobranchidae</taxon>
        <taxon>Elysia</taxon>
    </lineage>
</organism>
<protein>
    <submittedName>
        <fullName evidence="1">Uncharacterized protein</fullName>
    </submittedName>
</protein>
<keyword evidence="2" id="KW-1185">Reference proteome</keyword>
<dbReference type="Proteomes" id="UP001283361">
    <property type="component" value="Unassembled WGS sequence"/>
</dbReference>
<comment type="caution">
    <text evidence="1">The sequence shown here is derived from an EMBL/GenBank/DDBJ whole genome shotgun (WGS) entry which is preliminary data.</text>
</comment>